<organism evidence="6 7">
    <name type="scientific">Spongiactinospora gelatinilytica</name>
    <dbReference type="NCBI Taxonomy" id="2666298"/>
    <lineage>
        <taxon>Bacteria</taxon>
        <taxon>Bacillati</taxon>
        <taxon>Actinomycetota</taxon>
        <taxon>Actinomycetes</taxon>
        <taxon>Streptosporangiales</taxon>
        <taxon>Streptosporangiaceae</taxon>
        <taxon>Spongiactinospora</taxon>
    </lineage>
</organism>
<evidence type="ECO:0000256" key="1">
    <source>
        <dbReference type="ARBA" id="ARBA00023015"/>
    </source>
</evidence>
<dbReference type="PROSITE" id="PS50977">
    <property type="entry name" value="HTH_TETR_2"/>
    <property type="match status" value="1"/>
</dbReference>
<accession>A0A2W2HK04</accession>
<dbReference type="GO" id="GO:0000976">
    <property type="term" value="F:transcription cis-regulatory region binding"/>
    <property type="evidence" value="ECO:0007669"/>
    <property type="project" value="TreeGrafter"/>
</dbReference>
<sequence length="183" mass="20692">MTHDVPAAERLPLRERKKLRTRSALIDTALALFTERGFDRVTLDELCEAVEISKRTFFRNFAGKEQVASAPLESMWNGLRDDVEHLPLGHAPLLDVLQAALLSALARMDDGDGVWVRRVRLSQRLAERTPSVAGHGWQYCDRTSAAVEEILRRRLDLAPDDPRPRLALEMVVSAFHAALRTWT</sequence>
<name>A0A2W2HK04_9ACTN</name>
<keyword evidence="1" id="KW-0805">Transcription regulation</keyword>
<dbReference type="InterPro" id="IPR001647">
    <property type="entry name" value="HTH_TetR"/>
</dbReference>
<dbReference type="InterPro" id="IPR050109">
    <property type="entry name" value="HTH-type_TetR-like_transc_reg"/>
</dbReference>
<feature type="domain" description="HTH tetR-type" evidence="5">
    <location>
        <begin position="19"/>
        <end position="79"/>
    </location>
</feature>
<evidence type="ECO:0000313" key="6">
    <source>
        <dbReference type="EMBL" id="PZG50730.1"/>
    </source>
</evidence>
<evidence type="ECO:0000256" key="4">
    <source>
        <dbReference type="PROSITE-ProRule" id="PRU00335"/>
    </source>
</evidence>
<keyword evidence="3" id="KW-0804">Transcription</keyword>
<keyword evidence="2 4" id="KW-0238">DNA-binding</keyword>
<gene>
    <name evidence="6" type="ORF">C1I98_10015</name>
</gene>
<reference evidence="6 7" key="1">
    <citation type="submission" date="2018-01" db="EMBL/GenBank/DDBJ databases">
        <title>Draft genome sequence of Sphaerisporangium sp. 7K107.</title>
        <authorList>
            <person name="Sahin N."/>
            <person name="Saygin H."/>
            <person name="Ay H."/>
        </authorList>
    </citation>
    <scope>NUCLEOTIDE SEQUENCE [LARGE SCALE GENOMIC DNA]</scope>
    <source>
        <strain evidence="6 7">7K107</strain>
    </source>
</reference>
<proteinExistence type="predicted"/>
<dbReference type="InterPro" id="IPR041347">
    <property type="entry name" value="MftR_C"/>
</dbReference>
<dbReference type="RefSeq" id="WP_111166905.1">
    <property type="nucleotide sequence ID" value="NZ_POUA01000055.1"/>
</dbReference>
<dbReference type="GO" id="GO:0003700">
    <property type="term" value="F:DNA-binding transcription factor activity"/>
    <property type="evidence" value="ECO:0007669"/>
    <property type="project" value="TreeGrafter"/>
</dbReference>
<dbReference type="Proteomes" id="UP000248544">
    <property type="component" value="Unassembled WGS sequence"/>
</dbReference>
<keyword evidence="7" id="KW-1185">Reference proteome</keyword>
<dbReference type="SUPFAM" id="SSF46689">
    <property type="entry name" value="Homeodomain-like"/>
    <property type="match status" value="1"/>
</dbReference>
<evidence type="ECO:0000313" key="7">
    <source>
        <dbReference type="Proteomes" id="UP000248544"/>
    </source>
</evidence>
<dbReference type="Pfam" id="PF17754">
    <property type="entry name" value="TetR_C_14"/>
    <property type="match status" value="1"/>
</dbReference>
<dbReference type="Pfam" id="PF00440">
    <property type="entry name" value="TetR_N"/>
    <property type="match status" value="1"/>
</dbReference>
<dbReference type="InterPro" id="IPR009057">
    <property type="entry name" value="Homeodomain-like_sf"/>
</dbReference>
<dbReference type="AlphaFoldDB" id="A0A2W2HK04"/>
<dbReference type="Gene3D" id="1.10.357.10">
    <property type="entry name" value="Tetracycline Repressor, domain 2"/>
    <property type="match status" value="1"/>
</dbReference>
<evidence type="ECO:0000256" key="3">
    <source>
        <dbReference type="ARBA" id="ARBA00023163"/>
    </source>
</evidence>
<dbReference type="PANTHER" id="PTHR30055">
    <property type="entry name" value="HTH-TYPE TRANSCRIPTIONAL REGULATOR RUTR"/>
    <property type="match status" value="1"/>
</dbReference>
<dbReference type="PRINTS" id="PR00455">
    <property type="entry name" value="HTHTETR"/>
</dbReference>
<dbReference type="PANTHER" id="PTHR30055:SF238">
    <property type="entry name" value="MYCOFACTOCIN BIOSYNTHESIS TRANSCRIPTIONAL REGULATOR MFTR-RELATED"/>
    <property type="match status" value="1"/>
</dbReference>
<feature type="DNA-binding region" description="H-T-H motif" evidence="4">
    <location>
        <begin position="42"/>
        <end position="61"/>
    </location>
</feature>
<protein>
    <submittedName>
        <fullName evidence="6">TetR family transcriptional regulator</fullName>
    </submittedName>
</protein>
<evidence type="ECO:0000256" key="2">
    <source>
        <dbReference type="ARBA" id="ARBA00023125"/>
    </source>
</evidence>
<feature type="non-terminal residue" evidence="6">
    <location>
        <position position="183"/>
    </location>
</feature>
<comment type="caution">
    <text evidence="6">The sequence shown here is derived from an EMBL/GenBank/DDBJ whole genome shotgun (WGS) entry which is preliminary data.</text>
</comment>
<dbReference type="Gene3D" id="1.10.10.60">
    <property type="entry name" value="Homeodomain-like"/>
    <property type="match status" value="1"/>
</dbReference>
<dbReference type="EMBL" id="POUA01000055">
    <property type="protein sequence ID" value="PZG50730.1"/>
    <property type="molecule type" value="Genomic_DNA"/>
</dbReference>
<evidence type="ECO:0000259" key="5">
    <source>
        <dbReference type="PROSITE" id="PS50977"/>
    </source>
</evidence>